<protein>
    <submittedName>
        <fullName evidence="1">Uncharacterized protein</fullName>
    </submittedName>
</protein>
<evidence type="ECO:0000313" key="2">
    <source>
        <dbReference type="Proteomes" id="UP000203112"/>
    </source>
</evidence>
<gene>
    <name evidence="1" type="primary">27</name>
    <name evidence="1" type="ORF">HHTV2_27</name>
</gene>
<accession>R4TKJ1</accession>
<organism evidence="1 2">
    <name type="scientific">Haloarcula hispanica tailed virus 2</name>
    <dbReference type="NCBI Taxonomy" id="1273751"/>
    <lineage>
        <taxon>Viruses</taxon>
        <taxon>Duplodnaviria</taxon>
        <taxon>Heunggongvirae</taxon>
        <taxon>Uroviricota</taxon>
        <taxon>Caudoviricetes</taxon>
        <taxon>Saparoviridae</taxon>
        <taxon>Halohivirus</taxon>
        <taxon>Halohivirus suolae</taxon>
        <taxon>Halohivirus HHTV2</taxon>
    </lineage>
</organism>
<dbReference type="KEGG" id="vg:16194321"/>
<proteinExistence type="predicted"/>
<keyword evidence="2" id="KW-1185">Reference proteome</keyword>
<name>R4TKJ1_9CAUD</name>
<dbReference type="RefSeq" id="YP_008060336.1">
    <property type="nucleotide sequence ID" value="NC_021340.1"/>
</dbReference>
<dbReference type="EMBL" id="KC292024">
    <property type="protein sequence ID" value="AGM11192.1"/>
    <property type="molecule type" value="Genomic_DNA"/>
</dbReference>
<dbReference type="Proteomes" id="UP000203112">
    <property type="component" value="Segment"/>
</dbReference>
<sequence>MPRCRCGHECLDGAHLLDHIRDAHPTWPGADEPRYDPLGRGPWV</sequence>
<dbReference type="GeneID" id="16194321"/>
<reference evidence="1 2" key="1">
    <citation type="submission" date="2012-12" db="EMBL/GenBank/DDBJ databases">
        <authorList>
            <person name="Sencilo A."/>
            <person name="Jacobs-Sera D."/>
            <person name="Russell D.A."/>
            <person name="Ko C."/>
            <person name="Atanasova N."/>
            <person name="Osterlund E."/>
            <person name="Oksanen H.M."/>
            <person name="Bamford D.H."/>
            <person name="Hatfull G.F."/>
            <person name="Roine E."/>
            <person name="Hendrix R.W."/>
        </authorList>
    </citation>
    <scope>NUCLEOTIDE SEQUENCE [LARGE SCALE GENOMIC DNA]</scope>
</reference>
<evidence type="ECO:0000313" key="1">
    <source>
        <dbReference type="EMBL" id="AGM11192.1"/>
    </source>
</evidence>